<name>A0A4R2NZL3_9FLAO</name>
<gene>
    <name evidence="1" type="ORF">EV195_102187</name>
</gene>
<organism evidence="1 2">
    <name type="scientific">Tenacibaculum skagerrakense</name>
    <dbReference type="NCBI Taxonomy" id="186571"/>
    <lineage>
        <taxon>Bacteria</taxon>
        <taxon>Pseudomonadati</taxon>
        <taxon>Bacteroidota</taxon>
        <taxon>Flavobacteriia</taxon>
        <taxon>Flavobacteriales</taxon>
        <taxon>Flavobacteriaceae</taxon>
        <taxon>Tenacibaculum</taxon>
    </lineage>
</organism>
<keyword evidence="2" id="KW-1185">Reference proteome</keyword>
<accession>A0A4R2NZL3</accession>
<comment type="caution">
    <text evidence="1">The sequence shown here is derived from an EMBL/GenBank/DDBJ whole genome shotgun (WGS) entry which is preliminary data.</text>
</comment>
<evidence type="ECO:0000313" key="2">
    <source>
        <dbReference type="Proteomes" id="UP000294564"/>
    </source>
</evidence>
<protein>
    <submittedName>
        <fullName evidence="1">Uncharacterized protein DUF1569</fullName>
    </submittedName>
</protein>
<dbReference type="Pfam" id="PF07606">
    <property type="entry name" value="DUF1569"/>
    <property type="match status" value="1"/>
</dbReference>
<sequence>MKNIFTKEVTDEVIKRIERLSTETQPLWGKMNVAQMMAHCSVSYEGVYTDKHPRPNGFMKFVIKMLAKNQVVSEKPYPKNSRTAPQFLITDEKDFEFEKKKLIDYIIKTQELGESYFDGKESYSLGKLTKQEWNNLFYKHLDHHLSQFGV</sequence>
<dbReference type="RefSeq" id="WP_132793644.1">
    <property type="nucleotide sequence ID" value="NZ_SLXM01000002.1"/>
</dbReference>
<evidence type="ECO:0000313" key="1">
    <source>
        <dbReference type="EMBL" id="TCP26845.1"/>
    </source>
</evidence>
<dbReference type="OrthoDB" id="2599194at2"/>
<dbReference type="Proteomes" id="UP000294564">
    <property type="component" value="Unassembled WGS sequence"/>
</dbReference>
<dbReference type="AlphaFoldDB" id="A0A4R2NZL3"/>
<dbReference type="InterPro" id="IPR011463">
    <property type="entry name" value="DUF1569"/>
</dbReference>
<reference evidence="1 2" key="1">
    <citation type="submission" date="2019-03" db="EMBL/GenBank/DDBJ databases">
        <title>Genomic Encyclopedia of Type Strains, Phase IV (KMG-IV): sequencing the most valuable type-strain genomes for metagenomic binning, comparative biology and taxonomic classification.</title>
        <authorList>
            <person name="Goeker M."/>
        </authorList>
    </citation>
    <scope>NUCLEOTIDE SEQUENCE [LARGE SCALE GENOMIC DNA]</scope>
    <source>
        <strain evidence="1 2">DSM 14836</strain>
    </source>
</reference>
<proteinExistence type="predicted"/>
<dbReference type="EMBL" id="SLXM01000002">
    <property type="protein sequence ID" value="TCP26845.1"/>
    <property type="molecule type" value="Genomic_DNA"/>
</dbReference>